<dbReference type="OMA" id="HEDLDIC"/>
<dbReference type="Pfam" id="PF07762">
    <property type="entry name" value="DUF1618"/>
    <property type="match status" value="1"/>
</dbReference>
<protein>
    <recommendedName>
        <fullName evidence="1">DUF1618 domain-containing protein</fullName>
    </recommendedName>
</protein>
<feature type="domain" description="DUF1618" evidence="1">
    <location>
        <begin position="229"/>
        <end position="362"/>
    </location>
</feature>
<dbReference type="Proteomes" id="UP000324705">
    <property type="component" value="Chromosome 5B"/>
</dbReference>
<dbReference type="EMBL" id="LT934120">
    <property type="protein sequence ID" value="VAI30356.1"/>
    <property type="molecule type" value="Genomic_DNA"/>
</dbReference>
<proteinExistence type="predicted"/>
<dbReference type="PANTHER" id="PTHR33074:SF97">
    <property type="entry name" value="DUF1618 DOMAIN-CONTAINING PROTEIN"/>
    <property type="match status" value="1"/>
</dbReference>
<gene>
    <name evidence="2" type="ORF">TRITD_5Bv1G094850</name>
</gene>
<dbReference type="Gramene" id="TRITD5Bv1G094850.2">
    <property type="protein sequence ID" value="TRITD5Bv1G094850.2"/>
    <property type="gene ID" value="TRITD5Bv1G094850"/>
</dbReference>
<dbReference type="AlphaFoldDB" id="A0A9R1AJN7"/>
<evidence type="ECO:0000313" key="2">
    <source>
        <dbReference type="EMBL" id="VAI30356.1"/>
    </source>
</evidence>
<evidence type="ECO:0000313" key="3">
    <source>
        <dbReference type="Proteomes" id="UP000324705"/>
    </source>
</evidence>
<keyword evidence="3" id="KW-1185">Reference proteome</keyword>
<evidence type="ECO:0000259" key="1">
    <source>
        <dbReference type="Pfam" id="PF07762"/>
    </source>
</evidence>
<reference evidence="2 3" key="1">
    <citation type="submission" date="2017-09" db="EMBL/GenBank/DDBJ databases">
        <authorList>
            <consortium name="International Durum Wheat Genome Sequencing Consortium (IDWGSC)"/>
            <person name="Milanesi L."/>
        </authorList>
    </citation>
    <scope>NUCLEOTIDE SEQUENCE [LARGE SCALE GENOMIC DNA]</scope>
    <source>
        <strain evidence="3">cv. Svevo</strain>
    </source>
</reference>
<name>A0A9R1AJN7_TRITD</name>
<dbReference type="PANTHER" id="PTHR33074">
    <property type="entry name" value="EXPRESSED PROTEIN-RELATED"/>
    <property type="match status" value="1"/>
</dbReference>
<sequence length="451" mass="50635">MTDVRPGWVMLDGFVFIRGANTSLPEKGYRPLRAQGTTSQGVNFDIALCLADPPDTSRLYVLSPSDASPDTACDILAAHGNHFLFVITYFLRSHETSNLRCYQDPFICSVISRDLPPLLKRLPAHTEPLIARKVDGAEITLQRLFFPGDAGLLCRDEQVFAVAQLDQLIPISDSNRSEAEIVVLNTDGKDDDAMWEVKRLPILHPNREKLDISPWSTDTVISFKNYICWVDYCMGGILFFDAFKGRPDISYLDLPPVQGPPPDHPPVGRGYLQMYRGVSVTDEGRLLKFVHVDRIDGELVGPSDSGYTITSHTLEITEDGDMGWVQDDIMHSDPVLPSVRTRYDFSILKFPLVSMDDAHVVHFLYSEATNDGHYKISVVTVDMKTKALLSTHPYIKAEDRLGEDADMYEFKYCKLKSFLPIKFPMSVQEEEAPGLSGLLRPKDSVKACQHF</sequence>
<dbReference type="InterPro" id="IPR011676">
    <property type="entry name" value="DUF1618"/>
</dbReference>
<organism evidence="2 3">
    <name type="scientific">Triticum turgidum subsp. durum</name>
    <name type="common">Durum wheat</name>
    <name type="synonym">Triticum durum</name>
    <dbReference type="NCBI Taxonomy" id="4567"/>
    <lineage>
        <taxon>Eukaryota</taxon>
        <taxon>Viridiplantae</taxon>
        <taxon>Streptophyta</taxon>
        <taxon>Embryophyta</taxon>
        <taxon>Tracheophyta</taxon>
        <taxon>Spermatophyta</taxon>
        <taxon>Magnoliopsida</taxon>
        <taxon>Liliopsida</taxon>
        <taxon>Poales</taxon>
        <taxon>Poaceae</taxon>
        <taxon>BOP clade</taxon>
        <taxon>Pooideae</taxon>
        <taxon>Triticodae</taxon>
        <taxon>Triticeae</taxon>
        <taxon>Triticinae</taxon>
        <taxon>Triticum</taxon>
    </lineage>
</organism>
<accession>A0A9R1AJN7</accession>